<dbReference type="CDD" id="cd03216">
    <property type="entry name" value="ABC_Carb_Monos_I"/>
    <property type="match status" value="1"/>
</dbReference>
<dbReference type="Pfam" id="PF00005">
    <property type="entry name" value="ABC_tran"/>
    <property type="match status" value="2"/>
</dbReference>
<proteinExistence type="predicted"/>
<dbReference type="Gene3D" id="3.40.50.300">
    <property type="entry name" value="P-loop containing nucleotide triphosphate hydrolases"/>
    <property type="match status" value="2"/>
</dbReference>
<organism evidence="11">
    <name type="scientific">uncultured Phycisphaerae bacterium</name>
    <dbReference type="NCBI Taxonomy" id="904963"/>
    <lineage>
        <taxon>Bacteria</taxon>
        <taxon>Pseudomonadati</taxon>
        <taxon>Planctomycetota</taxon>
        <taxon>Phycisphaerae</taxon>
        <taxon>environmental samples</taxon>
    </lineage>
</organism>
<evidence type="ECO:0000256" key="7">
    <source>
        <dbReference type="ARBA" id="ARBA00022840"/>
    </source>
</evidence>
<dbReference type="EMBL" id="CADCUQ010000937">
    <property type="protein sequence ID" value="CAA9439435.1"/>
    <property type="molecule type" value="Genomic_DNA"/>
</dbReference>
<keyword evidence="6" id="KW-0547">Nucleotide-binding</keyword>
<gene>
    <name evidence="11" type="ORF">AVDCRST_MAG64-4055</name>
</gene>
<dbReference type="PANTHER" id="PTHR43790:SF9">
    <property type="entry name" value="GALACTOFURANOSE TRANSPORTER ATP-BINDING PROTEIN YTFR"/>
    <property type="match status" value="1"/>
</dbReference>
<accession>A0A6J4QJR4</accession>
<dbReference type="PANTHER" id="PTHR43790">
    <property type="entry name" value="CARBOHYDRATE TRANSPORT ATP-BINDING PROTEIN MG119-RELATED"/>
    <property type="match status" value="1"/>
</dbReference>
<evidence type="ECO:0000256" key="6">
    <source>
        <dbReference type="ARBA" id="ARBA00022741"/>
    </source>
</evidence>
<evidence type="ECO:0000256" key="4">
    <source>
        <dbReference type="ARBA" id="ARBA00022597"/>
    </source>
</evidence>
<feature type="domain" description="ABC transporter" evidence="10">
    <location>
        <begin position="6"/>
        <end position="244"/>
    </location>
</feature>
<dbReference type="GO" id="GO:0005524">
    <property type="term" value="F:ATP binding"/>
    <property type="evidence" value="ECO:0007669"/>
    <property type="project" value="UniProtKB-KW"/>
</dbReference>
<evidence type="ECO:0000256" key="8">
    <source>
        <dbReference type="ARBA" id="ARBA00022967"/>
    </source>
</evidence>
<dbReference type="InterPro" id="IPR027417">
    <property type="entry name" value="P-loop_NTPase"/>
</dbReference>
<keyword evidence="7 11" id="KW-0067">ATP-binding</keyword>
<evidence type="ECO:0000259" key="10">
    <source>
        <dbReference type="PROSITE" id="PS50893"/>
    </source>
</evidence>
<evidence type="ECO:0000256" key="5">
    <source>
        <dbReference type="ARBA" id="ARBA00022737"/>
    </source>
</evidence>
<keyword evidence="2" id="KW-0813">Transport</keyword>
<protein>
    <submittedName>
        <fullName evidence="11">Ribose ABC transport system, ATP-binding protein RbsA</fullName>
    </submittedName>
</protein>
<evidence type="ECO:0000256" key="9">
    <source>
        <dbReference type="ARBA" id="ARBA00023136"/>
    </source>
</evidence>
<reference evidence="11" key="1">
    <citation type="submission" date="2020-02" db="EMBL/GenBank/DDBJ databases">
        <authorList>
            <person name="Meier V. D."/>
        </authorList>
    </citation>
    <scope>NUCLEOTIDE SEQUENCE</scope>
    <source>
        <strain evidence="11">AVDCRST_MAG64</strain>
    </source>
</reference>
<evidence type="ECO:0000256" key="2">
    <source>
        <dbReference type="ARBA" id="ARBA00022448"/>
    </source>
</evidence>
<dbReference type="InterPro" id="IPR003439">
    <property type="entry name" value="ABC_transporter-like_ATP-bd"/>
</dbReference>
<dbReference type="FunFam" id="3.40.50.300:FF:000127">
    <property type="entry name" value="Ribose import ATP-binding protein RbsA"/>
    <property type="match status" value="1"/>
</dbReference>
<feature type="non-terminal residue" evidence="11">
    <location>
        <position position="433"/>
    </location>
</feature>
<dbReference type="GO" id="GO:0005886">
    <property type="term" value="C:plasma membrane"/>
    <property type="evidence" value="ECO:0007669"/>
    <property type="project" value="UniProtKB-SubCell"/>
</dbReference>
<name>A0A6J4QJR4_9BACT</name>
<evidence type="ECO:0000256" key="1">
    <source>
        <dbReference type="ARBA" id="ARBA00004202"/>
    </source>
</evidence>
<comment type="subcellular location">
    <subcellularLocation>
        <location evidence="1">Cell membrane</location>
        <topology evidence="1">Peripheral membrane protein</topology>
    </subcellularLocation>
</comment>
<evidence type="ECO:0000256" key="3">
    <source>
        <dbReference type="ARBA" id="ARBA00022475"/>
    </source>
</evidence>
<keyword evidence="9" id="KW-0472">Membrane</keyword>
<dbReference type="InterPro" id="IPR003593">
    <property type="entry name" value="AAA+_ATPase"/>
</dbReference>
<keyword evidence="4" id="KW-0762">Sugar transport</keyword>
<dbReference type="AlphaFoldDB" id="A0A6J4QJR4"/>
<dbReference type="SMART" id="SM00382">
    <property type="entry name" value="AAA"/>
    <property type="match status" value="1"/>
</dbReference>
<keyword evidence="3" id="KW-1003">Cell membrane</keyword>
<dbReference type="GO" id="GO:0016887">
    <property type="term" value="F:ATP hydrolysis activity"/>
    <property type="evidence" value="ECO:0007669"/>
    <property type="project" value="InterPro"/>
</dbReference>
<evidence type="ECO:0000313" key="11">
    <source>
        <dbReference type="EMBL" id="CAA9439435.1"/>
    </source>
</evidence>
<dbReference type="PROSITE" id="PS50893">
    <property type="entry name" value="ABC_TRANSPORTER_2"/>
    <property type="match status" value="1"/>
</dbReference>
<keyword evidence="8" id="KW-1278">Translocase</keyword>
<dbReference type="InterPro" id="IPR050107">
    <property type="entry name" value="ABC_carbohydrate_import_ATPase"/>
</dbReference>
<keyword evidence="5" id="KW-0677">Repeat</keyword>
<sequence length="433" mass="45725">MRETLVEIHGLSKSFAGARALDDVGFDIAAGEVHAICGENGAGKSTLIKTLAGSHRPDAGGVRVAGRPLPTGDVRASEAAGVAVIYQESVAFPHLSAAENVFVGREPRRLGGLLLDRAAMRREARALLARLGEGGIDVDVPVGRLTPAQRQMVGIARALSHRCRLLVMDEPTASLSARETEVLFRIVRRLRADGVSVLYVSHRLEEVFDLADRVTVLRDGRHVATRPTADVTPAELIRLMVGREVQLLRRDAPADEAGVQQAGTSAGPADAPPVLLDVRGLTRAGSFSDVSLTVRAGEVVGLAGLVGAGRSEVVQAVFGADEYDAGGVTVCGAPLPPGSVAAAVRRGLALVPEDRQHLGLVLPMSVGANLTLGVLRTLARWGLRRGRAERDLVRRLTRELHVRAAGPDLPAESLSGGNQQKVVLGKWLAARPR</sequence>
<dbReference type="SUPFAM" id="SSF52540">
    <property type="entry name" value="P-loop containing nucleoside triphosphate hydrolases"/>
    <property type="match status" value="2"/>
</dbReference>